<evidence type="ECO:0000313" key="2">
    <source>
        <dbReference type="EMBL" id="NRF67763.1"/>
    </source>
</evidence>
<reference evidence="2 3" key="1">
    <citation type="submission" date="2020-05" db="EMBL/GenBank/DDBJ databases">
        <title>Aquincola sp. isolate from soil.</title>
        <authorList>
            <person name="Han J."/>
            <person name="Kim D.-U."/>
        </authorList>
    </citation>
    <scope>NUCLEOTIDE SEQUENCE [LARGE SCALE GENOMIC DNA]</scope>
    <source>
        <strain evidence="2 3">S2</strain>
    </source>
</reference>
<evidence type="ECO:0000256" key="1">
    <source>
        <dbReference type="SAM" id="MobiDB-lite"/>
    </source>
</evidence>
<feature type="region of interest" description="Disordered" evidence="1">
    <location>
        <begin position="765"/>
        <end position="784"/>
    </location>
</feature>
<dbReference type="Proteomes" id="UP000737171">
    <property type="component" value="Unassembled WGS sequence"/>
</dbReference>
<sequence length="784" mass="82994">MSIELQILSSVLGTITARAVQARLRTTCFAPIASVYVDHADVATPPVAVIAVNTAVQLRVPLDVFIARREDILAAPNAVPAGATVPAGRVLLLMEIATSGPVLSAKCIDADLGQLGEVLEPVAPAVKAAIVEAVGSPMTVNLATALGDLGMPEPSSSRVELVGNIVTIRFEPTGSAFEHLFPGQEWGLFLDGAAVERLATSRVPVNLGSRITSMTLQAHWRPEGTAPHVDIDYAGKAQVPDPFAGDLDGTMGCDLSLTPTITKSLRTTVHWSLHVDLGDLVPGFIDNAVQAAIADAMDPATFGGTPVGDHAFAIDSPLPEVVFGGARFGYASAVASPAGMTIGGLVRLPLDLGTDTLQPVVTQFGLPLRRTSCRSLARRGSGDPNKTVLLSEVKTHGRVWLEGYGAFCGIEVVSPGQWIEPYINRAGDTPEVMIAIPSAVALGIVEPVRLLVRTARGVRLVDLGTPPPVQLNAAGEVINAQTTHLPNCLSINVEHGIRWARGGGLLDQSVVNPPMERPDWRTFIGRHHGIDVQLVTLSALEPGELIQFRSHDHSVDVTADRNGRALVPVFLPAATDQIQASLIRVNRRNIADHFAVRTAIFMDQASLPAGTQHRLAAIDGTAVLTTEFGNHVDVHEIGSLGAPMLLKRETASPQESGCDPAQAERRSEVVALNPQPLPRDELARRWNLPGIRSLVAVPGFAEAPIALATMADGSILVLDLGEEGAVRVAGTFTGPLGGMDVAGDWAIVADPKRVSIYRVTRDAEDCPCESSRHRESFPERAESS</sequence>
<comment type="caution">
    <text evidence="2">The sequence shown here is derived from an EMBL/GenBank/DDBJ whole genome shotgun (WGS) entry which is preliminary data.</text>
</comment>
<name>A0ABX2EGL4_9BURK</name>
<accession>A0ABX2EGL4</accession>
<proteinExistence type="predicted"/>
<protein>
    <submittedName>
        <fullName evidence="2">Uncharacterized protein</fullName>
    </submittedName>
</protein>
<gene>
    <name evidence="2" type="ORF">HLB44_12280</name>
</gene>
<dbReference type="RefSeq" id="WP_173122851.1">
    <property type="nucleotide sequence ID" value="NZ_JABRWJ010000003.1"/>
</dbReference>
<dbReference type="EMBL" id="JABRWJ010000003">
    <property type="protein sequence ID" value="NRF67763.1"/>
    <property type="molecule type" value="Genomic_DNA"/>
</dbReference>
<organism evidence="2 3">
    <name type="scientific">Pseudaquabacterium terrae</name>
    <dbReference type="NCBI Taxonomy" id="2732868"/>
    <lineage>
        <taxon>Bacteria</taxon>
        <taxon>Pseudomonadati</taxon>
        <taxon>Pseudomonadota</taxon>
        <taxon>Betaproteobacteria</taxon>
        <taxon>Burkholderiales</taxon>
        <taxon>Sphaerotilaceae</taxon>
        <taxon>Pseudaquabacterium</taxon>
    </lineage>
</organism>
<keyword evidence="3" id="KW-1185">Reference proteome</keyword>
<evidence type="ECO:0000313" key="3">
    <source>
        <dbReference type="Proteomes" id="UP000737171"/>
    </source>
</evidence>